<dbReference type="Proteomes" id="UP000294543">
    <property type="component" value="Unassembled WGS sequence"/>
</dbReference>
<dbReference type="AlphaFoldDB" id="A0A4R4W2U5"/>
<protein>
    <submittedName>
        <fullName evidence="1">Uncharacterized protein</fullName>
    </submittedName>
</protein>
<accession>A0A4R4W2U5</accession>
<evidence type="ECO:0000313" key="1">
    <source>
        <dbReference type="EMBL" id="TDD07270.1"/>
    </source>
</evidence>
<organism evidence="1 2">
    <name type="scientific">Nonomuraea diastatica</name>
    <dbReference type="NCBI Taxonomy" id="1848329"/>
    <lineage>
        <taxon>Bacteria</taxon>
        <taxon>Bacillati</taxon>
        <taxon>Actinomycetota</taxon>
        <taxon>Actinomycetes</taxon>
        <taxon>Streptosporangiales</taxon>
        <taxon>Streptosporangiaceae</taxon>
        <taxon>Nonomuraea</taxon>
    </lineage>
</organism>
<gene>
    <name evidence="1" type="ORF">E1294_48365</name>
</gene>
<name>A0A4R4W2U5_9ACTN</name>
<sequence length="61" mass="6535">MPGVQEDVARMTAALEEARESSALPERTSAGEALRDMAVRTRLRGTSPAVTEPRARPTGRA</sequence>
<dbReference type="RefSeq" id="WP_132518925.1">
    <property type="nucleotide sequence ID" value="NZ_SMKP01000267.1"/>
</dbReference>
<comment type="caution">
    <text evidence="1">The sequence shown here is derived from an EMBL/GenBank/DDBJ whole genome shotgun (WGS) entry which is preliminary data.</text>
</comment>
<dbReference type="EMBL" id="SMKP01000267">
    <property type="protein sequence ID" value="TDD07270.1"/>
    <property type="molecule type" value="Genomic_DNA"/>
</dbReference>
<proteinExistence type="predicted"/>
<reference evidence="1 2" key="1">
    <citation type="submission" date="2019-03" db="EMBL/GenBank/DDBJ databases">
        <title>Draft genome sequences of novel Actinobacteria.</title>
        <authorList>
            <person name="Sahin N."/>
            <person name="Ay H."/>
            <person name="Saygin H."/>
        </authorList>
    </citation>
    <scope>NUCLEOTIDE SEQUENCE [LARGE SCALE GENOMIC DNA]</scope>
    <source>
        <strain evidence="1 2">KC712</strain>
    </source>
</reference>
<evidence type="ECO:0000313" key="2">
    <source>
        <dbReference type="Proteomes" id="UP000294543"/>
    </source>
</evidence>
<keyword evidence="2" id="KW-1185">Reference proteome</keyword>